<comment type="function">
    <text evidence="17">Cytosolic metallopeptidase that catalyzes the removal of unsubstituted N-terminal hydrophobic amino acids from various peptides. The presence of Zn(2+) ions is essential for the peptidase activity, and the association with other cofactors can modulate the substrate spectificity of the enzyme. For instance, in the presence of Mn(2+), it displays a specific Cys-Gly hydrolyzing activity of Cys-Gly-S-conjugates. Involved in the metabolism of glutathione and in the degradation of glutathione S-conjugates, which may play a role in the control of the cell redox status.</text>
</comment>
<dbReference type="PANTHER" id="PTHR11963">
    <property type="entry name" value="LEUCINE AMINOPEPTIDASE-RELATED"/>
    <property type="match status" value="1"/>
</dbReference>
<dbReference type="HOGENOM" id="CLU_013734_1_2_1"/>
<comment type="catalytic activity">
    <reaction evidence="1">
        <text>Release of an N-terminal amino acid, Xaa-|-Yaa-, in which Xaa is preferably Leu, but may be other amino acids including Pro although not Arg or Lys, and Yaa may be Pro. Amino acid amides and methyl esters are also readily hydrolyzed, but rates on arylamides are exceedingly low.</text>
        <dbReference type="EC" id="3.4.11.1"/>
    </reaction>
</comment>
<evidence type="ECO:0000256" key="15">
    <source>
        <dbReference type="ARBA" id="ARBA00031564"/>
    </source>
</evidence>
<dbReference type="SUPFAM" id="SSF52949">
    <property type="entry name" value="Macro domain-like"/>
    <property type="match status" value="1"/>
</dbReference>
<comment type="catalytic activity">
    <reaction evidence="19">
        <text>L-cysteinylglycine + H2O = L-cysteine + glycine</text>
        <dbReference type="Rhea" id="RHEA:28783"/>
        <dbReference type="ChEBI" id="CHEBI:15377"/>
        <dbReference type="ChEBI" id="CHEBI:35235"/>
        <dbReference type="ChEBI" id="CHEBI:57305"/>
        <dbReference type="ChEBI" id="CHEBI:61694"/>
    </reaction>
    <physiologicalReaction direction="left-to-right" evidence="19">
        <dbReference type="Rhea" id="RHEA:28784"/>
    </physiologicalReaction>
</comment>
<protein>
    <recommendedName>
        <fullName evidence="6">Cytosol aminopeptidase</fullName>
        <ecNumber evidence="4">3.4.11.1</ecNumber>
        <ecNumber evidence="5">3.4.11.5</ecNumber>
        <ecNumber evidence="11">3.4.13.23</ecNumber>
    </recommendedName>
    <alternativeName>
        <fullName evidence="14">Cysteinylglycine-S-conjugate dipeptidase</fullName>
    </alternativeName>
    <alternativeName>
        <fullName evidence="15">Leucine aminopeptidase 3</fullName>
    </alternativeName>
    <alternativeName>
        <fullName evidence="16">Leucyl aminopeptidase</fullName>
    </alternativeName>
    <alternativeName>
        <fullName evidence="13">Proline aminopeptidase</fullName>
    </alternativeName>
    <alternativeName>
        <fullName evidence="12">Prolyl aminopeptidase</fullName>
    </alternativeName>
</protein>
<evidence type="ECO:0000256" key="6">
    <source>
        <dbReference type="ARBA" id="ARBA00014190"/>
    </source>
</evidence>
<dbReference type="InterPro" id="IPR008283">
    <property type="entry name" value="Peptidase_M17_N"/>
</dbReference>
<comment type="catalytic activity">
    <reaction evidence="18">
        <text>S-benzyl-L-cysteinylglycine + H2O = S-benzyl-L-cysteine + glycine</text>
        <dbReference type="Rhea" id="RHEA:62568"/>
        <dbReference type="ChEBI" id="CHEBI:15377"/>
        <dbReference type="ChEBI" id="CHEBI:57305"/>
        <dbReference type="ChEBI" id="CHEBI:145802"/>
        <dbReference type="ChEBI" id="CHEBI:145803"/>
    </reaction>
    <physiologicalReaction direction="left-to-right" evidence="18">
        <dbReference type="Rhea" id="RHEA:62569"/>
    </physiologicalReaction>
</comment>
<dbReference type="GO" id="GO:0005737">
    <property type="term" value="C:cytoplasm"/>
    <property type="evidence" value="ECO:0007669"/>
    <property type="project" value="InterPro"/>
</dbReference>
<dbReference type="GO" id="GO:0070006">
    <property type="term" value="F:metalloaminopeptidase activity"/>
    <property type="evidence" value="ECO:0007669"/>
    <property type="project" value="InterPro"/>
</dbReference>
<evidence type="ECO:0000259" key="20">
    <source>
        <dbReference type="PROSITE" id="PS00631"/>
    </source>
</evidence>
<dbReference type="HAMAP" id="MF_00181">
    <property type="entry name" value="Cytosol_peptidase_M17"/>
    <property type="match status" value="1"/>
</dbReference>
<dbReference type="CDD" id="cd00433">
    <property type="entry name" value="Peptidase_M17"/>
    <property type="match status" value="1"/>
</dbReference>
<evidence type="ECO:0000313" key="22">
    <source>
        <dbReference type="Proteomes" id="UP000682892"/>
    </source>
</evidence>
<dbReference type="EC" id="3.4.11.1" evidence="4"/>
<evidence type="ECO:0000256" key="10">
    <source>
        <dbReference type="ARBA" id="ARBA00023511"/>
    </source>
</evidence>
<keyword evidence="7" id="KW-0031">Aminopeptidase</keyword>
<dbReference type="PROSITE" id="PS00631">
    <property type="entry name" value="CYTOSOL_AP"/>
    <property type="match status" value="1"/>
</dbReference>
<reference evidence="21" key="3">
    <citation type="submission" date="2012-09" db="EMBL/GenBank/DDBJ databases">
        <authorList>
            <consortium name="VectorBase"/>
        </authorList>
    </citation>
    <scope>NUCLEOTIDE SEQUENCE</scope>
    <source>
        <strain evidence="21">Liverpool</strain>
    </source>
</reference>
<evidence type="ECO:0000256" key="12">
    <source>
        <dbReference type="ARBA" id="ARBA00029605"/>
    </source>
</evidence>
<comment type="catalytic activity">
    <reaction evidence="2">
        <text>Release of N-terminal proline from a peptide.</text>
        <dbReference type="EC" id="3.4.11.5"/>
    </reaction>
</comment>
<evidence type="ECO:0000256" key="4">
    <source>
        <dbReference type="ARBA" id="ARBA00012565"/>
    </source>
</evidence>
<dbReference type="OrthoDB" id="273771at2759"/>
<evidence type="ECO:0000313" key="21">
    <source>
        <dbReference type="EMBL" id="EAT48532.1"/>
    </source>
</evidence>
<evidence type="ECO:0000256" key="2">
    <source>
        <dbReference type="ARBA" id="ARBA00001585"/>
    </source>
</evidence>
<dbReference type="SUPFAM" id="SSF53187">
    <property type="entry name" value="Zn-dependent exopeptidases"/>
    <property type="match status" value="1"/>
</dbReference>
<dbReference type="EMBL" id="CH477193">
    <property type="protein sequence ID" value="EAT48532.1"/>
    <property type="molecule type" value="Genomic_DNA"/>
</dbReference>
<evidence type="ECO:0000256" key="5">
    <source>
        <dbReference type="ARBA" id="ARBA00012568"/>
    </source>
</evidence>
<dbReference type="Gene3D" id="3.40.630.10">
    <property type="entry name" value="Zn peptidases"/>
    <property type="match status" value="1"/>
</dbReference>
<evidence type="ECO:0000256" key="16">
    <source>
        <dbReference type="ARBA" id="ARBA00033172"/>
    </source>
</evidence>
<organism evidence="21 22">
    <name type="scientific">Aedes aegypti</name>
    <name type="common">Yellowfever mosquito</name>
    <name type="synonym">Culex aegypti</name>
    <dbReference type="NCBI Taxonomy" id="7159"/>
    <lineage>
        <taxon>Eukaryota</taxon>
        <taxon>Metazoa</taxon>
        <taxon>Ecdysozoa</taxon>
        <taxon>Arthropoda</taxon>
        <taxon>Hexapoda</taxon>
        <taxon>Insecta</taxon>
        <taxon>Pterygota</taxon>
        <taxon>Neoptera</taxon>
        <taxon>Endopterygota</taxon>
        <taxon>Diptera</taxon>
        <taxon>Nematocera</taxon>
        <taxon>Culicoidea</taxon>
        <taxon>Culicidae</taxon>
        <taxon>Culicinae</taxon>
        <taxon>Aedini</taxon>
        <taxon>Aedes</taxon>
        <taxon>Stegomyia</taxon>
    </lineage>
</organism>
<feature type="domain" description="Cytosol aminopeptidase" evidence="20">
    <location>
        <begin position="354"/>
        <end position="361"/>
    </location>
</feature>
<keyword evidence="9" id="KW-0378">Hydrolase</keyword>
<dbReference type="GO" id="GO:0006508">
    <property type="term" value="P:proteolysis"/>
    <property type="evidence" value="ECO:0007669"/>
    <property type="project" value="UniProtKB-KW"/>
</dbReference>
<reference evidence="21" key="1">
    <citation type="submission" date="2005-10" db="EMBL/GenBank/DDBJ databases">
        <authorList>
            <person name="Loftus B.J."/>
            <person name="Nene V.M."/>
            <person name="Hannick L.I."/>
            <person name="Bidwell S."/>
            <person name="Haas B."/>
            <person name="Amedeo P."/>
            <person name="Orvis J."/>
            <person name="Wortman J.R."/>
            <person name="White O.R."/>
            <person name="Salzberg S."/>
            <person name="Shumway M."/>
            <person name="Koo H."/>
            <person name="Zhao Y."/>
            <person name="Holmes M."/>
            <person name="Miller J."/>
            <person name="Schatz M."/>
            <person name="Pop M."/>
            <person name="Pai G."/>
            <person name="Utterback T."/>
            <person name="Rogers Y.-H."/>
            <person name="Kravitz S."/>
            <person name="Fraser C.M."/>
        </authorList>
    </citation>
    <scope>NUCLEOTIDE SEQUENCE</scope>
    <source>
        <strain evidence="21">Liverpool</strain>
    </source>
</reference>
<reference evidence="21" key="2">
    <citation type="journal article" date="2007" name="Science">
        <title>Genome sequence of Aedes aegypti, a major arbovirus vector.</title>
        <authorList>
            <person name="Nene V."/>
            <person name="Wortman J.R."/>
            <person name="Lawson D."/>
            <person name="Haas B."/>
            <person name="Kodira C."/>
            <person name="Tu Z.J."/>
            <person name="Loftus B."/>
            <person name="Xi Z."/>
            <person name="Megy K."/>
            <person name="Grabherr M."/>
            <person name="Ren Q."/>
            <person name="Zdobnov E.M."/>
            <person name="Lobo N.F."/>
            <person name="Campbell K.S."/>
            <person name="Brown S.E."/>
            <person name="Bonaldo M.F."/>
            <person name="Zhu J."/>
            <person name="Sinkins S.P."/>
            <person name="Hogenkamp D.G."/>
            <person name="Amedeo P."/>
            <person name="Arensburger P."/>
            <person name="Atkinson P.W."/>
            <person name="Bidwell S."/>
            <person name="Biedler J."/>
            <person name="Birney E."/>
            <person name="Bruggner R.V."/>
            <person name="Costas J."/>
            <person name="Coy M.R."/>
            <person name="Crabtree J."/>
            <person name="Crawford M."/>
            <person name="Debruyn B."/>
            <person name="Decaprio D."/>
            <person name="Eiglmeier K."/>
            <person name="Eisenstadt E."/>
            <person name="El-Dorry H."/>
            <person name="Gelbart W.M."/>
            <person name="Gomes S.L."/>
            <person name="Hammond M."/>
            <person name="Hannick L.I."/>
            <person name="Hogan J.R."/>
            <person name="Holmes M.H."/>
            <person name="Jaffe D."/>
            <person name="Johnston J.S."/>
            <person name="Kennedy R.C."/>
            <person name="Koo H."/>
            <person name="Kravitz S."/>
            <person name="Kriventseva E.V."/>
            <person name="Kulp D."/>
            <person name="Labutti K."/>
            <person name="Lee E."/>
            <person name="Li S."/>
            <person name="Lovin D.D."/>
            <person name="Mao C."/>
            <person name="Mauceli E."/>
            <person name="Menck C.F."/>
            <person name="Miller J.R."/>
            <person name="Montgomery P."/>
            <person name="Mori A."/>
            <person name="Nascimento A.L."/>
            <person name="Naveira H.F."/>
            <person name="Nusbaum C."/>
            <person name="O'leary S."/>
            <person name="Orvis J."/>
            <person name="Pertea M."/>
            <person name="Quesneville H."/>
            <person name="Reidenbach K.R."/>
            <person name="Rogers Y.H."/>
            <person name="Roth C.W."/>
            <person name="Schneider J.R."/>
            <person name="Schatz M."/>
            <person name="Shumway M."/>
            <person name="Stanke M."/>
            <person name="Stinson E.O."/>
            <person name="Tubio J.M."/>
            <person name="Vanzee J.P."/>
            <person name="Verjovski-Almeida S."/>
            <person name="Werner D."/>
            <person name="White O."/>
            <person name="Wyder S."/>
            <person name="Zeng Q."/>
            <person name="Zhao Q."/>
            <person name="Zhao Y."/>
            <person name="Hill C.A."/>
            <person name="Raikhel A.S."/>
            <person name="Soares M.B."/>
            <person name="Knudson D.L."/>
            <person name="Lee N.H."/>
            <person name="Galagan J."/>
            <person name="Salzberg S.L."/>
            <person name="Paulsen I.T."/>
            <person name="Dimopoulos G."/>
            <person name="Collins F.H."/>
            <person name="Birren B."/>
            <person name="Fraser-Liggett C.M."/>
            <person name="Severson D.W."/>
        </authorList>
    </citation>
    <scope>NUCLEOTIDE SEQUENCE [LARGE SCALE GENOMIC DNA]</scope>
    <source>
        <strain evidence="21">Liverpool</strain>
    </source>
</reference>
<evidence type="ECO:0000256" key="3">
    <source>
        <dbReference type="ARBA" id="ARBA00009528"/>
    </source>
</evidence>
<evidence type="ECO:0000256" key="7">
    <source>
        <dbReference type="ARBA" id="ARBA00022438"/>
    </source>
</evidence>
<evidence type="ECO:0000256" key="19">
    <source>
        <dbReference type="ARBA" id="ARBA00049107"/>
    </source>
</evidence>
<name>A0A1S4EVT4_AEDAE</name>
<evidence type="ECO:0000256" key="14">
    <source>
        <dbReference type="ARBA" id="ARBA00030997"/>
    </source>
</evidence>
<dbReference type="Pfam" id="PF02789">
    <property type="entry name" value="Peptidase_M17_N"/>
    <property type="match status" value="1"/>
</dbReference>
<dbReference type="InterPro" id="IPR000819">
    <property type="entry name" value="Peptidase_M17_C"/>
</dbReference>
<dbReference type="PANTHER" id="PTHR11963:SF23">
    <property type="entry name" value="CYTOSOL AMINOPEPTIDASE"/>
    <property type="match status" value="1"/>
</dbReference>
<keyword evidence="8" id="KW-0645">Protease</keyword>
<evidence type="ECO:0000256" key="1">
    <source>
        <dbReference type="ARBA" id="ARBA00000135"/>
    </source>
</evidence>
<accession>A0A1S4EVT4</accession>
<dbReference type="EC" id="3.4.11.5" evidence="5"/>
<dbReference type="AlphaFoldDB" id="A0A1S4EVT4"/>
<sequence>MAFVRSYLLVRFKNSVLTQRFSSSMSDKRGLVLGVYSTDDGKDDVKFTKFAQKYNESTAGKLLEQIKICGPIKCGQARIYWDLGTYPAVAVAGLGDASKWDELDEINGAKENVRIAASSGVKALTACKIGRIEVEDLEDAKAAAEGALLANYKFQEFKAKDKQTTLPAVSLAENADGSEQWEQGWILGQAQNWARILMETPANLMTPSIFSENVKSKLACANVDVQVHDEAWAKEKKMNSFLSVTNGTKEAAKFLEITYKGEGSDDKCIALVGKGVTFDSGGISLKPSASMDQMRADMGGAANVAATIFALAQLKAPVFVKGFIPLCENMPSGTATKPGDVVFAMNGKSICVDNTDAEGRLILADALCYASTFNPKFILDIATLTGAIKVALGDCVAGVFSTNNALWNQIHAAGSESGDRVWRMPLFKHYSEQMCDHSGYDLNNLGKGKGGGSCTAAAFLREFVPKDIPWMHVDMAGVMGDCSDQGYTGAKGMTGRPMRTLVEFITKANP</sequence>
<comment type="catalytic activity">
    <reaction evidence="10">
        <text>an S-substituted L-cysteinylglycine + H2O = an S-substituted L-cysteine + glycine</text>
        <dbReference type="Rhea" id="RHEA:60444"/>
        <dbReference type="ChEBI" id="CHEBI:15377"/>
        <dbReference type="ChEBI" id="CHEBI:57305"/>
        <dbReference type="ChEBI" id="CHEBI:58717"/>
        <dbReference type="ChEBI" id="CHEBI:143103"/>
        <dbReference type="EC" id="3.4.13.23"/>
    </reaction>
    <physiologicalReaction direction="left-to-right" evidence="10">
        <dbReference type="Rhea" id="RHEA:60445"/>
    </physiologicalReaction>
</comment>
<evidence type="ECO:0000256" key="17">
    <source>
        <dbReference type="ARBA" id="ARBA00045966"/>
    </source>
</evidence>
<dbReference type="EC" id="3.4.13.23" evidence="11"/>
<dbReference type="InterPro" id="IPR011356">
    <property type="entry name" value="Leucine_aapep/pepB"/>
</dbReference>
<dbReference type="Pfam" id="PF00883">
    <property type="entry name" value="Peptidase_M17"/>
    <property type="match status" value="1"/>
</dbReference>
<comment type="similarity">
    <text evidence="3">Belongs to the peptidase M17 family.</text>
</comment>
<evidence type="ECO:0000256" key="13">
    <source>
        <dbReference type="ARBA" id="ARBA00030930"/>
    </source>
</evidence>
<dbReference type="InterPro" id="IPR023042">
    <property type="entry name" value="Peptidase_M17_leu_NH2_pept"/>
</dbReference>
<dbReference type="Proteomes" id="UP000682892">
    <property type="component" value="Unassembled WGS sequence"/>
</dbReference>
<evidence type="ECO:0000256" key="11">
    <source>
        <dbReference type="ARBA" id="ARBA00023625"/>
    </source>
</evidence>
<dbReference type="InterPro" id="IPR043472">
    <property type="entry name" value="Macro_dom-like"/>
</dbReference>
<dbReference type="SMR" id="A0A1S4EVT4"/>
<evidence type="ECO:0000256" key="18">
    <source>
        <dbReference type="ARBA" id="ARBA00047881"/>
    </source>
</evidence>
<dbReference type="PRINTS" id="PR00481">
    <property type="entry name" value="LAMNOPPTDASE"/>
</dbReference>
<proteinExistence type="inferred from homology"/>
<dbReference type="MEROPS" id="M17.001"/>
<dbReference type="KEGG" id="aag:5577354"/>
<gene>
    <name evidence="21" type="ORF">AaeL_AAEL000424</name>
</gene>
<dbReference type="OMA" id="WPMPLPE"/>
<evidence type="ECO:0000256" key="9">
    <source>
        <dbReference type="ARBA" id="ARBA00022801"/>
    </source>
</evidence>
<dbReference type="Gene3D" id="3.40.220.10">
    <property type="entry name" value="Leucine Aminopeptidase, subunit E, domain 1"/>
    <property type="match status" value="1"/>
</dbReference>
<evidence type="ECO:0000256" key="8">
    <source>
        <dbReference type="ARBA" id="ARBA00022670"/>
    </source>
</evidence>
<dbReference type="GO" id="GO:0030145">
    <property type="term" value="F:manganese ion binding"/>
    <property type="evidence" value="ECO:0007669"/>
    <property type="project" value="InterPro"/>
</dbReference>